<dbReference type="InterPro" id="IPR047001">
    <property type="entry name" value="MnmG_C_subdom"/>
</dbReference>
<dbReference type="FunFam" id="3.50.50.60:FF:000063">
    <property type="entry name" value="tRNA uridine 5-carboxymethylaminomethyl modification enzyme MnmG"/>
    <property type="match status" value="1"/>
</dbReference>
<dbReference type="PRINTS" id="PR00411">
    <property type="entry name" value="PNDRDTASEI"/>
</dbReference>
<evidence type="ECO:0000256" key="6">
    <source>
        <dbReference type="ARBA" id="ARBA00022630"/>
    </source>
</evidence>
<dbReference type="GO" id="GO:0002098">
    <property type="term" value="P:tRNA wobble uridine modification"/>
    <property type="evidence" value="ECO:0007669"/>
    <property type="project" value="InterPro"/>
</dbReference>
<dbReference type="InterPro" id="IPR040131">
    <property type="entry name" value="MnmG_N"/>
</dbReference>
<evidence type="ECO:0000259" key="14">
    <source>
        <dbReference type="SMART" id="SM01228"/>
    </source>
</evidence>
<accession>A0A0R2DQY5</accession>
<dbReference type="Proteomes" id="UP000051589">
    <property type="component" value="Unassembled WGS sequence"/>
</dbReference>
<dbReference type="Gene3D" id="1.10.10.1800">
    <property type="entry name" value="tRNA uridine 5-carboxymethylaminomethyl modification enzyme MnmG/GidA"/>
    <property type="match status" value="1"/>
</dbReference>
<dbReference type="HAMAP" id="MF_00129">
    <property type="entry name" value="MnmG_GidA"/>
    <property type="match status" value="1"/>
</dbReference>
<dbReference type="InterPro" id="IPR044920">
    <property type="entry name" value="MnmG_C_subdom_sf"/>
</dbReference>
<evidence type="ECO:0000256" key="8">
    <source>
        <dbReference type="ARBA" id="ARBA00022827"/>
    </source>
</evidence>
<dbReference type="SMART" id="SM01228">
    <property type="entry name" value="GIDA_assoc_3"/>
    <property type="match status" value="1"/>
</dbReference>
<dbReference type="AlphaFoldDB" id="A0A0R2DQY5"/>
<dbReference type="NCBIfam" id="TIGR00136">
    <property type="entry name" value="mnmG_gidA"/>
    <property type="match status" value="1"/>
</dbReference>
<keyword evidence="5 12" id="KW-0963">Cytoplasm</keyword>
<feature type="binding site" evidence="12">
    <location>
        <begin position="25"/>
        <end position="30"/>
    </location>
    <ligand>
        <name>FAD</name>
        <dbReference type="ChEBI" id="CHEBI:57692"/>
    </ligand>
</feature>
<dbReference type="STRING" id="1423803.FD13_GL001692"/>
<dbReference type="GO" id="GO:0005829">
    <property type="term" value="C:cytosol"/>
    <property type="evidence" value="ECO:0007669"/>
    <property type="project" value="TreeGrafter"/>
</dbReference>
<evidence type="ECO:0000256" key="3">
    <source>
        <dbReference type="ARBA" id="ARBA00007653"/>
    </source>
</evidence>
<comment type="caution">
    <text evidence="12">Lacks conserved residue(s) required for the propagation of feature annotation.</text>
</comment>
<name>A0A0R2DQY5_9LACO</name>
<evidence type="ECO:0000256" key="12">
    <source>
        <dbReference type="HAMAP-Rule" id="MF_00129"/>
    </source>
</evidence>
<dbReference type="InterPro" id="IPR049312">
    <property type="entry name" value="GIDA_C_N"/>
</dbReference>
<sequence>MKGIEKTMTEIKEYAGRDYDVIVVGAGHAGSEAALAAARMGNRTLLMTINLDMVAFMPCNPSVGGPAKGIVVREIDALGGEMGHNIDKTYVQMRMLNTGKGPAVRALRAQADKHAYHAEMKHTIEKEPNLTLRQGIVDDLIVEDGECKGVITNTGARYAAKSVVIAAGTAARGKIIIGELMYSSGPNNSQPATKLTANLPKYGFDLERFKTGTPPRVDGNTIKYDETEEQPGDEQPNHFSFTTPDSAYLELKNQLSCWLTYTNEKTHAIIRENLDRAPMFTGVIEGVGPRYCPSIEDKIVRFADKPRHQIFLEPEGRKTDEWYVQGLSTSMPEEVQQKILHSVKGLENAQMMRPGYAIEYDVVAPYQLRPTLETKLVKNLFTAGQTNGTSGYEEAAGQGLLAGINAGLRAQGKPGFTLQRSDAYIGVMVDDLVTKGTNEPYRLLTSRAEYRLILRHDNADLRLTTKGHELGLISDDRYEAFLAKRAAINAEIDRLNSIRIKPTDAVNDFVGQHGDKPLQDGIIAAAFLRRPYVTYATLMDFIPAPEQPLDRHIIEEIEISLKYAGYIKKSEENVAKLKRMEAKTIPANIDYDAIDGLATEAHQKLKKIQPETLAQATRISGVNPADIAILSVYIEQGKIAKVN</sequence>
<dbReference type="FunFam" id="3.50.50.60:FF:000002">
    <property type="entry name" value="tRNA uridine 5-carboxymethylaminomethyl modification enzyme MnmG"/>
    <property type="match status" value="1"/>
</dbReference>
<evidence type="ECO:0000256" key="4">
    <source>
        <dbReference type="ARBA" id="ARBA00020461"/>
    </source>
</evidence>
<evidence type="ECO:0000256" key="9">
    <source>
        <dbReference type="ARBA" id="ARBA00023027"/>
    </source>
</evidence>
<dbReference type="FunFam" id="1.10.10.1800:FF:000001">
    <property type="entry name" value="tRNA uridine 5-carboxymethylaminomethyl modification enzyme MnmG"/>
    <property type="match status" value="1"/>
</dbReference>
<evidence type="ECO:0000313" key="16">
    <source>
        <dbReference type="Proteomes" id="UP000051589"/>
    </source>
</evidence>
<comment type="similarity">
    <text evidence="3 12">Belongs to the MnmG family.</text>
</comment>
<dbReference type="EMBL" id="AYZH01000005">
    <property type="protein sequence ID" value="KRN02698.1"/>
    <property type="molecule type" value="Genomic_DNA"/>
</dbReference>
<dbReference type="PROSITE" id="PS01281">
    <property type="entry name" value="GIDA_2"/>
    <property type="match status" value="1"/>
</dbReference>
<comment type="cofactor">
    <cofactor evidence="1 12">
        <name>FAD</name>
        <dbReference type="ChEBI" id="CHEBI:57692"/>
    </cofactor>
</comment>
<evidence type="ECO:0000256" key="2">
    <source>
        <dbReference type="ARBA" id="ARBA00003717"/>
    </source>
</evidence>
<keyword evidence="6 12" id="KW-0285">Flavoprotein</keyword>
<evidence type="ECO:0000313" key="15">
    <source>
        <dbReference type="EMBL" id="KRN02698.1"/>
    </source>
</evidence>
<evidence type="ECO:0000256" key="10">
    <source>
        <dbReference type="ARBA" id="ARBA00025948"/>
    </source>
</evidence>
<protein>
    <recommendedName>
        <fullName evidence="4 12">tRNA uridine 5-carboxymethylaminomethyl modification enzyme MnmG</fullName>
    </recommendedName>
    <alternativeName>
        <fullName evidence="11 12">Glucose-inhibited division protein A</fullName>
    </alternativeName>
</protein>
<evidence type="ECO:0000256" key="11">
    <source>
        <dbReference type="ARBA" id="ARBA00031800"/>
    </source>
</evidence>
<dbReference type="SUPFAM" id="SSF51905">
    <property type="entry name" value="FAD/NAD(P)-binding domain"/>
    <property type="match status" value="1"/>
</dbReference>
<feature type="binding site" evidence="12">
    <location>
        <begin position="288"/>
        <end position="302"/>
    </location>
    <ligand>
        <name>NAD(+)</name>
        <dbReference type="ChEBI" id="CHEBI:57540"/>
    </ligand>
</feature>
<dbReference type="Gene3D" id="3.50.50.60">
    <property type="entry name" value="FAD/NAD(P)-binding domain"/>
    <property type="match status" value="2"/>
</dbReference>
<dbReference type="InterPro" id="IPR020595">
    <property type="entry name" value="MnmG-rel_CS"/>
</dbReference>
<dbReference type="InterPro" id="IPR026904">
    <property type="entry name" value="MnmG_C"/>
</dbReference>
<keyword evidence="16" id="KW-1185">Reference proteome</keyword>
<comment type="subunit">
    <text evidence="10 12">Homodimer. Heterotetramer of two MnmE and two MnmG subunits.</text>
</comment>
<keyword evidence="7 12" id="KW-0819">tRNA processing</keyword>
<dbReference type="PROSITE" id="PS01280">
    <property type="entry name" value="GIDA_1"/>
    <property type="match status" value="1"/>
</dbReference>
<dbReference type="Pfam" id="PF21680">
    <property type="entry name" value="GIDA_C_1st"/>
    <property type="match status" value="1"/>
</dbReference>
<evidence type="ECO:0000256" key="7">
    <source>
        <dbReference type="ARBA" id="ARBA00022694"/>
    </source>
</evidence>
<dbReference type="Pfam" id="PF13932">
    <property type="entry name" value="SAM_GIDA_C"/>
    <property type="match status" value="1"/>
</dbReference>
<feature type="domain" description="tRNA uridine 5-carboxymethylaminomethyl modification enzyme C-terminal subdomain" evidence="14">
    <location>
        <begin position="561"/>
        <end position="632"/>
    </location>
</feature>
<organism evidence="15 16">
    <name type="scientific">Levilactobacillus senmaizukei DSM 21775 = NBRC 103853</name>
    <dbReference type="NCBI Taxonomy" id="1423803"/>
    <lineage>
        <taxon>Bacteria</taxon>
        <taxon>Bacillati</taxon>
        <taxon>Bacillota</taxon>
        <taxon>Bacilli</taxon>
        <taxon>Lactobacillales</taxon>
        <taxon>Lactobacillaceae</taxon>
        <taxon>Levilactobacillus</taxon>
    </lineage>
</organism>
<keyword evidence="8 12" id="KW-0274">FAD</keyword>
<dbReference type="PANTHER" id="PTHR11806">
    <property type="entry name" value="GLUCOSE INHIBITED DIVISION PROTEIN A"/>
    <property type="match status" value="1"/>
</dbReference>
<evidence type="ECO:0000256" key="1">
    <source>
        <dbReference type="ARBA" id="ARBA00001974"/>
    </source>
</evidence>
<dbReference type="GO" id="GO:0050660">
    <property type="term" value="F:flavin adenine dinucleotide binding"/>
    <property type="evidence" value="ECO:0007669"/>
    <property type="project" value="UniProtKB-UniRule"/>
</dbReference>
<comment type="caution">
    <text evidence="15">The sequence shown here is derived from an EMBL/GenBank/DDBJ whole genome shotgun (WGS) entry which is preliminary data.</text>
</comment>
<dbReference type="InterPro" id="IPR004416">
    <property type="entry name" value="MnmG"/>
</dbReference>
<comment type="subcellular location">
    <subcellularLocation>
        <location evidence="12">Cytoplasm</location>
    </subcellularLocation>
</comment>
<dbReference type="Pfam" id="PF01134">
    <property type="entry name" value="GIDA"/>
    <property type="match status" value="1"/>
</dbReference>
<keyword evidence="9 12" id="KW-0520">NAD</keyword>
<evidence type="ECO:0000256" key="5">
    <source>
        <dbReference type="ARBA" id="ARBA00022490"/>
    </source>
</evidence>
<evidence type="ECO:0000256" key="13">
    <source>
        <dbReference type="SAM" id="MobiDB-lite"/>
    </source>
</evidence>
<comment type="function">
    <text evidence="2 12">NAD-binding protein involved in the addition of a carboxymethylaminomethyl (cmnm) group at the wobble position (U34) of certain tRNAs, forming tRNA-cmnm(5)s(2)U34.</text>
</comment>
<dbReference type="FunFam" id="1.10.150.570:FF:000001">
    <property type="entry name" value="tRNA uridine 5-carboxymethylaminomethyl modification enzyme MnmG"/>
    <property type="match status" value="1"/>
</dbReference>
<dbReference type="PRINTS" id="PR00368">
    <property type="entry name" value="FADPNR"/>
</dbReference>
<proteinExistence type="inferred from homology"/>
<dbReference type="GO" id="GO:0030488">
    <property type="term" value="P:tRNA methylation"/>
    <property type="evidence" value="ECO:0007669"/>
    <property type="project" value="TreeGrafter"/>
</dbReference>
<gene>
    <name evidence="12" type="primary">mnmG</name>
    <name evidence="12" type="synonym">gidA</name>
    <name evidence="15" type="ORF">FD13_GL001692</name>
</gene>
<feature type="region of interest" description="Disordered" evidence="13">
    <location>
        <begin position="215"/>
        <end position="238"/>
    </location>
</feature>
<dbReference type="Gene3D" id="1.10.150.570">
    <property type="entry name" value="GidA associated domain, C-terminal subdomain"/>
    <property type="match status" value="1"/>
</dbReference>
<dbReference type="InterPro" id="IPR036188">
    <property type="entry name" value="FAD/NAD-bd_sf"/>
</dbReference>
<dbReference type="InterPro" id="IPR002218">
    <property type="entry name" value="MnmG-rel"/>
</dbReference>
<reference evidence="15 16" key="1">
    <citation type="journal article" date="2015" name="Genome Announc.">
        <title>Expanding the biotechnology potential of lactobacilli through comparative genomics of 213 strains and associated genera.</title>
        <authorList>
            <person name="Sun Z."/>
            <person name="Harris H.M."/>
            <person name="McCann A."/>
            <person name="Guo C."/>
            <person name="Argimon S."/>
            <person name="Zhang W."/>
            <person name="Yang X."/>
            <person name="Jeffery I.B."/>
            <person name="Cooney J.C."/>
            <person name="Kagawa T.F."/>
            <person name="Liu W."/>
            <person name="Song Y."/>
            <person name="Salvetti E."/>
            <person name="Wrobel A."/>
            <person name="Rasinkangas P."/>
            <person name="Parkhill J."/>
            <person name="Rea M.C."/>
            <person name="O'Sullivan O."/>
            <person name="Ritari J."/>
            <person name="Douillard F.P."/>
            <person name="Paul Ross R."/>
            <person name="Yang R."/>
            <person name="Briner A.E."/>
            <person name="Felis G.E."/>
            <person name="de Vos W.M."/>
            <person name="Barrangou R."/>
            <person name="Klaenhammer T.R."/>
            <person name="Caufield P.W."/>
            <person name="Cui Y."/>
            <person name="Zhang H."/>
            <person name="O'Toole P.W."/>
        </authorList>
    </citation>
    <scope>NUCLEOTIDE SEQUENCE [LARGE SCALE GENOMIC DNA]</scope>
    <source>
        <strain evidence="15 16">DSM 21775</strain>
    </source>
</reference>
<dbReference type="PATRIC" id="fig|1423803.3.peg.1746"/>
<dbReference type="PANTHER" id="PTHR11806:SF0">
    <property type="entry name" value="PROTEIN MTO1 HOMOLOG, MITOCHONDRIAL"/>
    <property type="match status" value="1"/>
</dbReference>